<evidence type="ECO:0000256" key="2">
    <source>
        <dbReference type="ARBA" id="ARBA00010817"/>
    </source>
</evidence>
<evidence type="ECO:0000313" key="8">
    <source>
        <dbReference type="EMBL" id="HJA79061.1"/>
    </source>
</evidence>
<dbReference type="SUPFAM" id="SSF48150">
    <property type="entry name" value="DNA-glycosylase"/>
    <property type="match status" value="1"/>
</dbReference>
<dbReference type="GO" id="GO:0005737">
    <property type="term" value="C:cytoplasm"/>
    <property type="evidence" value="ECO:0007669"/>
    <property type="project" value="TreeGrafter"/>
</dbReference>
<sequence length="230" mass="25617">MHFAYDERAVTYLGRRDRRLRAVMERLGPLRREVIPDLFAALVHAIVGQQVSMAVQRTLWERVQGALGEVSPARVLAVAPEDLRALGLSGRKVEYVREAAQAVAGGRLDMAALREMDDAAVCAALVSLRGVGLWTAEMLLLFSLQRQDVFSFDDLAIQRGLRMLYRHKLIDRARFERYRRRFSPYGSVASLYLWAVAGGALPELSDPAAETRGRGGAEARRRGGKKARPA</sequence>
<comment type="catalytic activity">
    <reaction evidence="1">
        <text>Hydrolysis of alkylated DNA, releasing 3-methyladenine, 3-methylguanine, 7-methylguanine and 7-methyladenine.</text>
        <dbReference type="EC" id="3.2.2.21"/>
    </reaction>
</comment>
<organism evidence="8 9">
    <name type="scientific">Candidatus Desulfovibrio intestinavium</name>
    <dbReference type="NCBI Taxonomy" id="2838534"/>
    <lineage>
        <taxon>Bacteria</taxon>
        <taxon>Pseudomonadati</taxon>
        <taxon>Thermodesulfobacteriota</taxon>
        <taxon>Desulfovibrionia</taxon>
        <taxon>Desulfovibrionales</taxon>
        <taxon>Desulfovibrionaceae</taxon>
        <taxon>Desulfovibrio</taxon>
    </lineage>
</organism>
<reference evidence="8" key="2">
    <citation type="submission" date="2021-04" db="EMBL/GenBank/DDBJ databases">
        <authorList>
            <person name="Gilroy R."/>
        </authorList>
    </citation>
    <scope>NUCLEOTIDE SEQUENCE</scope>
    <source>
        <strain evidence="8">5032</strain>
    </source>
</reference>
<name>A0A9D2HLR0_9BACT</name>
<protein>
    <recommendedName>
        <fullName evidence="3">DNA-3-methyladenine glycosylase II</fullName>
        <ecNumber evidence="3">3.2.2.21</ecNumber>
    </recommendedName>
</protein>
<evidence type="ECO:0000256" key="5">
    <source>
        <dbReference type="ARBA" id="ARBA00023204"/>
    </source>
</evidence>
<dbReference type="InterPro" id="IPR003265">
    <property type="entry name" value="HhH-GPD_domain"/>
</dbReference>
<dbReference type="InterPro" id="IPR000035">
    <property type="entry name" value="Alkylbase_DNA_glycsylse_CS"/>
</dbReference>
<feature type="compositionally biased region" description="Basic and acidic residues" evidence="6">
    <location>
        <begin position="209"/>
        <end position="221"/>
    </location>
</feature>
<gene>
    <name evidence="8" type="ORF">H9784_05745</name>
</gene>
<proteinExistence type="inferred from homology"/>
<dbReference type="SMART" id="SM00478">
    <property type="entry name" value="ENDO3c"/>
    <property type="match status" value="1"/>
</dbReference>
<evidence type="ECO:0000256" key="6">
    <source>
        <dbReference type="SAM" id="MobiDB-lite"/>
    </source>
</evidence>
<dbReference type="GO" id="GO:0032993">
    <property type="term" value="C:protein-DNA complex"/>
    <property type="evidence" value="ECO:0007669"/>
    <property type="project" value="TreeGrafter"/>
</dbReference>
<evidence type="ECO:0000256" key="3">
    <source>
        <dbReference type="ARBA" id="ARBA00012000"/>
    </source>
</evidence>
<evidence type="ECO:0000256" key="1">
    <source>
        <dbReference type="ARBA" id="ARBA00000086"/>
    </source>
</evidence>
<evidence type="ECO:0000259" key="7">
    <source>
        <dbReference type="SMART" id="SM00478"/>
    </source>
</evidence>
<dbReference type="FunFam" id="1.10.340.30:FF:000004">
    <property type="entry name" value="DNA-3-methyladenine glycosylase II"/>
    <property type="match status" value="1"/>
</dbReference>
<comment type="caution">
    <text evidence="8">The sequence shown here is derived from an EMBL/GenBank/DDBJ whole genome shotgun (WGS) entry which is preliminary data.</text>
</comment>
<dbReference type="PANTHER" id="PTHR43003:SF5">
    <property type="entry name" value="DNA-3-METHYLADENINE GLYCOSYLASE"/>
    <property type="match status" value="1"/>
</dbReference>
<evidence type="ECO:0000313" key="9">
    <source>
        <dbReference type="Proteomes" id="UP000823821"/>
    </source>
</evidence>
<dbReference type="EC" id="3.2.2.21" evidence="3"/>
<accession>A0A9D2HLR0</accession>
<reference evidence="8" key="1">
    <citation type="journal article" date="2021" name="PeerJ">
        <title>Extensive microbial diversity within the chicken gut microbiome revealed by metagenomics and culture.</title>
        <authorList>
            <person name="Gilroy R."/>
            <person name="Ravi A."/>
            <person name="Getino M."/>
            <person name="Pursley I."/>
            <person name="Horton D.L."/>
            <person name="Alikhan N.F."/>
            <person name="Baker D."/>
            <person name="Gharbi K."/>
            <person name="Hall N."/>
            <person name="Watson M."/>
            <person name="Adriaenssens E.M."/>
            <person name="Foster-Nyarko E."/>
            <person name="Jarju S."/>
            <person name="Secka A."/>
            <person name="Antonio M."/>
            <person name="Oren A."/>
            <person name="Chaudhuri R.R."/>
            <person name="La Ragione R."/>
            <person name="Hildebrand F."/>
            <person name="Pallen M.J."/>
        </authorList>
    </citation>
    <scope>NUCLEOTIDE SEQUENCE</scope>
    <source>
        <strain evidence="8">5032</strain>
    </source>
</reference>
<dbReference type="GO" id="GO:0006307">
    <property type="term" value="P:DNA alkylation repair"/>
    <property type="evidence" value="ECO:0007669"/>
    <property type="project" value="TreeGrafter"/>
</dbReference>
<dbReference type="GO" id="GO:0008725">
    <property type="term" value="F:DNA-3-methyladenine glycosylase activity"/>
    <property type="evidence" value="ECO:0007669"/>
    <property type="project" value="TreeGrafter"/>
</dbReference>
<dbReference type="InterPro" id="IPR011257">
    <property type="entry name" value="DNA_glycosylase"/>
</dbReference>
<dbReference type="InterPro" id="IPR051912">
    <property type="entry name" value="Alkylbase_DNA_Glycosylase/TA"/>
</dbReference>
<evidence type="ECO:0000256" key="4">
    <source>
        <dbReference type="ARBA" id="ARBA00022763"/>
    </source>
</evidence>
<dbReference type="GO" id="GO:0006285">
    <property type="term" value="P:base-excision repair, AP site formation"/>
    <property type="evidence" value="ECO:0007669"/>
    <property type="project" value="TreeGrafter"/>
</dbReference>
<dbReference type="Pfam" id="PF00730">
    <property type="entry name" value="HhH-GPD"/>
    <property type="match status" value="1"/>
</dbReference>
<dbReference type="Gene3D" id="1.10.1670.40">
    <property type="match status" value="1"/>
</dbReference>
<feature type="domain" description="HhH-GPD" evidence="7">
    <location>
        <begin position="54"/>
        <end position="198"/>
    </location>
</feature>
<comment type="similarity">
    <text evidence="2">Belongs to the alkylbase DNA glycosidase AlkA family.</text>
</comment>
<dbReference type="CDD" id="cd00056">
    <property type="entry name" value="ENDO3c"/>
    <property type="match status" value="1"/>
</dbReference>
<dbReference type="GO" id="GO:0043916">
    <property type="term" value="F:DNA-7-methylguanine glycosylase activity"/>
    <property type="evidence" value="ECO:0007669"/>
    <property type="project" value="TreeGrafter"/>
</dbReference>
<dbReference type="AlphaFoldDB" id="A0A9D2HLR0"/>
<dbReference type="EMBL" id="DWZD01000038">
    <property type="protein sequence ID" value="HJA79061.1"/>
    <property type="molecule type" value="Genomic_DNA"/>
</dbReference>
<dbReference type="GO" id="GO:0032131">
    <property type="term" value="F:alkylated DNA binding"/>
    <property type="evidence" value="ECO:0007669"/>
    <property type="project" value="TreeGrafter"/>
</dbReference>
<dbReference type="Proteomes" id="UP000823821">
    <property type="component" value="Unassembled WGS sequence"/>
</dbReference>
<dbReference type="PANTHER" id="PTHR43003">
    <property type="entry name" value="DNA-3-METHYLADENINE GLYCOSYLASE"/>
    <property type="match status" value="1"/>
</dbReference>
<keyword evidence="5" id="KW-0234">DNA repair</keyword>
<keyword evidence="4" id="KW-0227">DNA damage</keyword>
<feature type="region of interest" description="Disordered" evidence="6">
    <location>
        <begin position="204"/>
        <end position="230"/>
    </location>
</feature>
<dbReference type="PROSITE" id="PS00516">
    <property type="entry name" value="ALKYLBASE_DNA_GLYCOS"/>
    <property type="match status" value="1"/>
</dbReference>
<dbReference type="Gene3D" id="1.10.340.30">
    <property type="entry name" value="Hypothetical protein, domain 2"/>
    <property type="match status" value="1"/>
</dbReference>